<dbReference type="InterPro" id="IPR009457">
    <property type="entry name" value="THH1/TOM1/TOM3_dom"/>
</dbReference>
<dbReference type="EnsemblPlants" id="OMERI02G27260.1">
    <property type="protein sequence ID" value="OMERI02G27260.1"/>
    <property type="gene ID" value="OMERI02G27260"/>
</dbReference>
<organism evidence="8">
    <name type="scientific">Oryza meridionalis</name>
    <dbReference type="NCBI Taxonomy" id="40149"/>
    <lineage>
        <taxon>Eukaryota</taxon>
        <taxon>Viridiplantae</taxon>
        <taxon>Streptophyta</taxon>
        <taxon>Embryophyta</taxon>
        <taxon>Tracheophyta</taxon>
        <taxon>Spermatophyta</taxon>
        <taxon>Magnoliopsida</taxon>
        <taxon>Liliopsida</taxon>
        <taxon>Poales</taxon>
        <taxon>Poaceae</taxon>
        <taxon>BOP clade</taxon>
        <taxon>Oryzoideae</taxon>
        <taxon>Oryzeae</taxon>
        <taxon>Oryzinae</taxon>
        <taxon>Oryza</taxon>
    </lineage>
</organism>
<name>A0A0E0CPV6_9ORYZ</name>
<accession>A0A0E0CPV6</accession>
<evidence type="ECO:0000256" key="1">
    <source>
        <dbReference type="ARBA" id="ARBA00004128"/>
    </source>
</evidence>
<proteinExistence type="inferred from homology"/>
<evidence type="ECO:0000259" key="7">
    <source>
        <dbReference type="Pfam" id="PF06454"/>
    </source>
</evidence>
<evidence type="ECO:0000256" key="5">
    <source>
        <dbReference type="ARBA" id="ARBA00023136"/>
    </source>
</evidence>
<evidence type="ECO:0000256" key="2">
    <source>
        <dbReference type="ARBA" id="ARBA00006779"/>
    </source>
</evidence>
<feature type="transmembrane region" description="Helical" evidence="6">
    <location>
        <begin position="251"/>
        <end position="269"/>
    </location>
</feature>
<dbReference type="eggNOG" id="ENOG502QQMF">
    <property type="taxonomic scope" value="Eukaryota"/>
</dbReference>
<dbReference type="Pfam" id="PF06454">
    <property type="entry name" value="THH1_TOM1-3_dom"/>
    <property type="match status" value="1"/>
</dbReference>
<protein>
    <recommendedName>
        <fullName evidence="7">THH1/TOM1/TOM3 domain-containing protein</fullName>
    </recommendedName>
</protein>
<dbReference type="Gramene" id="OMERI02G27260.1">
    <property type="protein sequence ID" value="OMERI02G27260.1"/>
    <property type="gene ID" value="OMERI02G27260"/>
</dbReference>
<feature type="transmembrane region" description="Helical" evidence="6">
    <location>
        <begin position="31"/>
        <end position="55"/>
    </location>
</feature>
<keyword evidence="4 6" id="KW-1133">Transmembrane helix</keyword>
<dbReference type="PANTHER" id="PTHR31142">
    <property type="entry name" value="TOBAMOVIRUS MULTIPLICATION PROTEIN 1-LIKE ISOFORM X1"/>
    <property type="match status" value="1"/>
</dbReference>
<dbReference type="STRING" id="40149.A0A0E0CPV6"/>
<feature type="transmembrane region" description="Helical" evidence="6">
    <location>
        <begin position="137"/>
        <end position="159"/>
    </location>
</feature>
<dbReference type="HOGENOM" id="CLU_059685_0_0_1"/>
<evidence type="ECO:0000313" key="8">
    <source>
        <dbReference type="EnsemblPlants" id="OMERI02G27260.1"/>
    </source>
</evidence>
<keyword evidence="5 6" id="KW-0472">Membrane</keyword>
<feature type="transmembrane region" description="Helical" evidence="6">
    <location>
        <begin position="171"/>
        <end position="193"/>
    </location>
</feature>
<feature type="domain" description="THH1/TOM1/TOM3" evidence="7">
    <location>
        <begin position="15"/>
        <end position="284"/>
    </location>
</feature>
<evidence type="ECO:0000313" key="9">
    <source>
        <dbReference type="Proteomes" id="UP000008021"/>
    </source>
</evidence>
<comment type="subcellular location">
    <subcellularLocation>
        <location evidence="1">Vacuole membrane</location>
        <topology evidence="1">Multi-pass membrane protein</topology>
    </subcellularLocation>
</comment>
<feature type="transmembrane region" description="Helical" evidence="6">
    <location>
        <begin position="214"/>
        <end position="235"/>
    </location>
</feature>
<dbReference type="AlphaFoldDB" id="A0A0E0CPV6"/>
<keyword evidence="9" id="KW-1185">Reference proteome</keyword>
<keyword evidence="3 6" id="KW-0812">Transmembrane</keyword>
<dbReference type="Proteomes" id="UP000008021">
    <property type="component" value="Chromosome 2"/>
</dbReference>
<dbReference type="InterPro" id="IPR040226">
    <property type="entry name" value="THH1/TOM1/TOM3"/>
</dbReference>
<evidence type="ECO:0000256" key="6">
    <source>
        <dbReference type="SAM" id="Phobius"/>
    </source>
</evidence>
<dbReference type="GO" id="GO:0005774">
    <property type="term" value="C:vacuolar membrane"/>
    <property type="evidence" value="ECO:0007669"/>
    <property type="project" value="UniProtKB-SubCell"/>
</dbReference>
<reference evidence="8" key="1">
    <citation type="submission" date="2015-04" db="UniProtKB">
        <authorList>
            <consortium name="EnsemblPlants"/>
        </authorList>
    </citation>
    <scope>IDENTIFICATION</scope>
</reference>
<sequence length="287" mass="32397">MAAAAAAAPMPVAGAGWWDLVNGSTAWQDGIFLSLAALYGLVAASSFIQVVRIQYRVPEYGWTTQKVFQLLNFIVNGARCSIFAVRRQVQQVNPEIFQHVILDLPGLAFFTTYAMLALFWAEISYQARGLETEGLRSGFYTINCVIYVIQVLLWALLWHNPNPSMIVLSKLFIAGLSFSAALGFLLYGGRLFFMLKRFPIESKGRQKKLREVGRVATICFFCFLARCIMMCFDAFDKKADLDVLDHPILNFIYYLIVEILPSSLVLFILRRIPSKLRLAQYHPLNSG</sequence>
<dbReference type="PANTHER" id="PTHR31142:SF7">
    <property type="entry name" value="OS02G0683900 PROTEIN"/>
    <property type="match status" value="1"/>
</dbReference>
<evidence type="ECO:0000256" key="3">
    <source>
        <dbReference type="ARBA" id="ARBA00022692"/>
    </source>
</evidence>
<evidence type="ECO:0000256" key="4">
    <source>
        <dbReference type="ARBA" id="ARBA00022989"/>
    </source>
</evidence>
<comment type="similarity">
    <text evidence="2">Belongs to the plant tobamovirus multiplication TOM1 protein family.</text>
</comment>
<feature type="transmembrane region" description="Helical" evidence="6">
    <location>
        <begin position="106"/>
        <end position="125"/>
    </location>
</feature>
<reference evidence="8" key="2">
    <citation type="submission" date="2018-05" db="EMBL/GenBank/DDBJ databases">
        <title>OmerRS3 (Oryza meridionalis Reference Sequence Version 3).</title>
        <authorList>
            <person name="Zhang J."/>
            <person name="Kudrna D."/>
            <person name="Lee S."/>
            <person name="Talag J."/>
            <person name="Welchert J."/>
            <person name="Wing R.A."/>
        </authorList>
    </citation>
    <scope>NUCLEOTIDE SEQUENCE [LARGE SCALE GENOMIC DNA]</scope>
    <source>
        <strain evidence="8">cv. OR44</strain>
    </source>
</reference>